<feature type="transmembrane region" description="Helical" evidence="6">
    <location>
        <begin position="214"/>
        <end position="233"/>
    </location>
</feature>
<dbReference type="CDD" id="cd00038">
    <property type="entry name" value="CAP_ED"/>
    <property type="match status" value="1"/>
</dbReference>
<dbReference type="InterPro" id="IPR014710">
    <property type="entry name" value="RmlC-like_jellyroll"/>
</dbReference>
<dbReference type="InterPro" id="IPR018490">
    <property type="entry name" value="cNMP-bd_dom_sf"/>
</dbReference>
<feature type="region of interest" description="Disordered" evidence="5">
    <location>
        <begin position="736"/>
        <end position="760"/>
    </location>
</feature>
<feature type="transmembrane region" description="Helical" evidence="6">
    <location>
        <begin position="84"/>
        <end position="104"/>
    </location>
</feature>
<dbReference type="Pfam" id="PF00027">
    <property type="entry name" value="cNMP_binding"/>
    <property type="match status" value="1"/>
</dbReference>
<comment type="subcellular location">
    <subcellularLocation>
        <location evidence="1">Membrane</location>
        <topology evidence="1">Multi-pass membrane protein</topology>
    </subcellularLocation>
</comment>
<dbReference type="EMBL" id="CAXAMM010014912">
    <property type="protein sequence ID" value="CAK9034963.1"/>
    <property type="molecule type" value="Genomic_DNA"/>
</dbReference>
<name>A0ABP0L709_9DINO</name>
<sequence length="941" mass="102487">MSPFVQLNSAKLQRRAVNGDVAGQQALLAGEARAQRSPVRTMAFGLINGVVMIPTMVGFASIIYKDPFFTDDEHNFLPQAIKLTFLSASIHQLCFLLFSTLPFAVGQVQDAGLIFLSSMAGAIVASMTEDHREPDPGAVMSTTVVSLSLCTFVLGLLLILTGKLKLASLVQYLPLPVIGGYLAFIGLFCGLSGVRLTTGTHIDGVLGLKHVLNAHSLKLLLPGVLATAFLFLVSRKAKGNQFILPMCMISMPILFYIVVFASGHSLQDARDAGWVAKATATPVFYEVFQLFDFAKVEWTAAFPQVVPTFFAMFAVVAFGSSLDVAAIQFEIGKPMDYDHELITVGISNAISGATGGYTGSYIFSQTIFTLRNGIDSRLCGLVVVAVELSLFLLPVDLLSVLPRFFFGAVLLFVSVDLLLEWLVHSYWALDLREYVLVVATFVFINIWGLEAGMTLGVVCSALHFIYSYSKTNSVEVVDNPSSKAVRSYHDRRILRKYSKRVVALKCNGYQFFGTVISTIVKVQSQVVIKDQEALASRHARANLQALDLADAHARAQMLQSSLEDSVHTRLESSSRGTSPGSDAGFKRTGGGGGSPGNVESGRRLRTASDAEVETNSSRSQFLSSRTEAGAAGGASAWSLRSDNDNSRPPLRRLFQEDSPVAGKLRDQQQQQQQQQLSDVETRFVVLDMSNALGIDATAARACFLTILQSLVLHDIQLVFAGLDDLMVSVLRKNGVLPPELQDGRTRSSTPPSDASSGSYQRLAGDVDVGQGSAGICGGDHDGLEEGDEEPDYSMHARHFETMDQAMQFCEERILGAVIVEGRSMRHMFFTTRELETVRDKYFVPATVQPGEVLFKRGDRADRLFVVESGRIDRRDMQRTYSGGSIVGLDDFFLGDTFSYTAHVTSTVTVLCLDREAFDHMKSDSPDAAIALQTALIKAMIK</sequence>
<organism evidence="8 9">
    <name type="scientific">Durusdinium trenchii</name>
    <dbReference type="NCBI Taxonomy" id="1381693"/>
    <lineage>
        <taxon>Eukaryota</taxon>
        <taxon>Sar</taxon>
        <taxon>Alveolata</taxon>
        <taxon>Dinophyceae</taxon>
        <taxon>Suessiales</taxon>
        <taxon>Symbiodiniaceae</taxon>
        <taxon>Durusdinium</taxon>
    </lineage>
</organism>
<dbReference type="Gene3D" id="3.30.750.24">
    <property type="entry name" value="STAS domain"/>
    <property type="match status" value="1"/>
</dbReference>
<dbReference type="SUPFAM" id="SSF51206">
    <property type="entry name" value="cAMP-binding domain-like"/>
    <property type="match status" value="1"/>
</dbReference>
<dbReference type="PANTHER" id="PTHR43310:SF2">
    <property type="entry name" value="SLC26A_SULP TRANSPORTER DOMAIN-CONTAINING PROTEIN"/>
    <property type="match status" value="1"/>
</dbReference>
<evidence type="ECO:0000256" key="5">
    <source>
        <dbReference type="SAM" id="MobiDB-lite"/>
    </source>
</evidence>
<dbReference type="Proteomes" id="UP001642464">
    <property type="component" value="Unassembled WGS sequence"/>
</dbReference>
<dbReference type="InterPro" id="IPR011547">
    <property type="entry name" value="SLC26A/SulP_dom"/>
</dbReference>
<feature type="transmembrane region" description="Helical" evidence="6">
    <location>
        <begin position="111"/>
        <end position="128"/>
    </location>
</feature>
<evidence type="ECO:0000313" key="9">
    <source>
        <dbReference type="Proteomes" id="UP001642464"/>
    </source>
</evidence>
<dbReference type="InterPro" id="IPR052706">
    <property type="entry name" value="Membrane-Transporter-like"/>
</dbReference>
<feature type="transmembrane region" description="Helical" evidence="6">
    <location>
        <begin position="172"/>
        <end position="194"/>
    </location>
</feature>
<dbReference type="Gene3D" id="2.60.120.10">
    <property type="entry name" value="Jelly Rolls"/>
    <property type="match status" value="1"/>
</dbReference>
<feature type="domain" description="Cyclic nucleotide-binding" evidence="7">
    <location>
        <begin position="834"/>
        <end position="920"/>
    </location>
</feature>
<evidence type="ECO:0000256" key="1">
    <source>
        <dbReference type="ARBA" id="ARBA00004141"/>
    </source>
</evidence>
<evidence type="ECO:0000256" key="2">
    <source>
        <dbReference type="ARBA" id="ARBA00022692"/>
    </source>
</evidence>
<comment type="caution">
    <text evidence="8">The sequence shown here is derived from an EMBL/GenBank/DDBJ whole genome shotgun (WGS) entry which is preliminary data.</text>
</comment>
<gene>
    <name evidence="8" type="ORF">SCF082_LOCUS21087</name>
</gene>
<dbReference type="SMART" id="SM00100">
    <property type="entry name" value="cNMP"/>
    <property type="match status" value="1"/>
</dbReference>
<feature type="transmembrane region" description="Helical" evidence="6">
    <location>
        <begin position="435"/>
        <end position="466"/>
    </location>
</feature>
<reference evidence="8 9" key="1">
    <citation type="submission" date="2024-02" db="EMBL/GenBank/DDBJ databases">
        <authorList>
            <person name="Chen Y."/>
            <person name="Shah S."/>
            <person name="Dougan E. K."/>
            <person name="Thang M."/>
            <person name="Chan C."/>
        </authorList>
    </citation>
    <scope>NUCLEOTIDE SEQUENCE [LARGE SCALE GENOMIC DNA]</scope>
</reference>
<dbReference type="InterPro" id="IPR000595">
    <property type="entry name" value="cNMP-bd_dom"/>
</dbReference>
<keyword evidence="3 6" id="KW-1133">Transmembrane helix</keyword>
<feature type="compositionally biased region" description="Polar residues" evidence="5">
    <location>
        <begin position="613"/>
        <end position="625"/>
    </location>
</feature>
<feature type="transmembrane region" description="Helical" evidence="6">
    <location>
        <begin position="305"/>
        <end position="327"/>
    </location>
</feature>
<feature type="transmembrane region" description="Helical" evidence="6">
    <location>
        <begin position="404"/>
        <end position="423"/>
    </location>
</feature>
<protein>
    <submittedName>
        <fullName evidence="8">Uncharacterized protein C24H6.11c</fullName>
    </submittedName>
</protein>
<evidence type="ECO:0000256" key="4">
    <source>
        <dbReference type="ARBA" id="ARBA00023136"/>
    </source>
</evidence>
<keyword evidence="4 6" id="KW-0472">Membrane</keyword>
<keyword evidence="9" id="KW-1185">Reference proteome</keyword>
<dbReference type="InterPro" id="IPR036513">
    <property type="entry name" value="STAS_dom_sf"/>
</dbReference>
<feature type="transmembrane region" description="Helical" evidence="6">
    <location>
        <begin position="242"/>
        <end position="261"/>
    </location>
</feature>
<dbReference type="Pfam" id="PF00916">
    <property type="entry name" value="Sulfate_transp"/>
    <property type="match status" value="1"/>
</dbReference>
<feature type="transmembrane region" description="Helical" evidence="6">
    <location>
        <begin position="140"/>
        <end position="160"/>
    </location>
</feature>
<evidence type="ECO:0000313" key="8">
    <source>
        <dbReference type="EMBL" id="CAK9034963.1"/>
    </source>
</evidence>
<dbReference type="PROSITE" id="PS50042">
    <property type="entry name" value="CNMP_BINDING_3"/>
    <property type="match status" value="1"/>
</dbReference>
<accession>A0ABP0L709</accession>
<proteinExistence type="predicted"/>
<keyword evidence="2 6" id="KW-0812">Transmembrane</keyword>
<feature type="region of interest" description="Disordered" evidence="5">
    <location>
        <begin position="559"/>
        <end position="625"/>
    </location>
</feature>
<feature type="transmembrane region" description="Helical" evidence="6">
    <location>
        <begin position="43"/>
        <end position="64"/>
    </location>
</feature>
<evidence type="ECO:0000256" key="6">
    <source>
        <dbReference type="SAM" id="Phobius"/>
    </source>
</evidence>
<evidence type="ECO:0000256" key="3">
    <source>
        <dbReference type="ARBA" id="ARBA00022989"/>
    </source>
</evidence>
<feature type="transmembrane region" description="Helical" evidence="6">
    <location>
        <begin position="378"/>
        <end position="398"/>
    </location>
</feature>
<evidence type="ECO:0000259" key="7">
    <source>
        <dbReference type="PROSITE" id="PS50042"/>
    </source>
</evidence>
<dbReference type="PANTHER" id="PTHR43310">
    <property type="entry name" value="SULFATE TRANSPORTER YBAR-RELATED"/>
    <property type="match status" value="1"/>
</dbReference>
<feature type="compositionally biased region" description="Low complexity" evidence="5">
    <location>
        <begin position="746"/>
        <end position="758"/>
    </location>
</feature>
<feature type="region of interest" description="Disordered" evidence="5">
    <location>
        <begin position="632"/>
        <end position="651"/>
    </location>
</feature>